<evidence type="ECO:0000313" key="2">
    <source>
        <dbReference type="EMBL" id="CAL17521.1"/>
    </source>
</evidence>
<evidence type="ECO:0000256" key="1">
    <source>
        <dbReference type="SAM" id="Phobius"/>
    </source>
</evidence>
<name>Q0VMS7_ALCBS</name>
<gene>
    <name evidence="2" type="ordered locus">ABO_2073</name>
</gene>
<keyword evidence="1" id="KW-0812">Transmembrane</keyword>
<keyword evidence="3" id="KW-1185">Reference proteome</keyword>
<dbReference type="HOGENOM" id="CLU_2462261_0_0_6"/>
<reference evidence="2 3" key="1">
    <citation type="journal article" date="2006" name="Nat. Biotechnol.">
        <title>Genome sequence of the ubiquitous hydrocarbon-degrading marine bacterium Alcanivorax borkumensis.</title>
        <authorList>
            <person name="Schneiker S."/>
            <person name="Martins dos Santos V.A.P."/>
            <person name="Bartels D."/>
            <person name="Bekel T."/>
            <person name="Brecht M."/>
            <person name="Buhrmester J."/>
            <person name="Chernikova T.N."/>
            <person name="Denaro R."/>
            <person name="Ferrer M."/>
            <person name="Gertler C."/>
            <person name="Goesmann A."/>
            <person name="Golyshina O.V."/>
            <person name="Kaminski F."/>
            <person name="Khachane A.N."/>
            <person name="Lang S."/>
            <person name="Linke B."/>
            <person name="McHardy A.C."/>
            <person name="Meyer F."/>
            <person name="Nechitaylo T."/>
            <person name="Puehler A."/>
            <person name="Regenhardt D."/>
            <person name="Rupp O."/>
            <person name="Sabirova J.S."/>
            <person name="Selbitschka W."/>
            <person name="Yakimov M.M."/>
            <person name="Timmis K.N."/>
            <person name="Vorhoelter F.-J."/>
            <person name="Weidner S."/>
            <person name="Kaiser O."/>
            <person name="Golyshin P.N."/>
        </authorList>
    </citation>
    <scope>NUCLEOTIDE SEQUENCE [LARGE SCALE GENOMIC DNA]</scope>
    <source>
        <strain evidence="3">ATCC 700651 / DSM 11573 / NCIMB 13689 / SK2</strain>
    </source>
</reference>
<dbReference type="RefSeq" id="WP_011589351.1">
    <property type="nucleotide sequence ID" value="NC_008260.1"/>
</dbReference>
<dbReference type="AlphaFoldDB" id="Q0VMS7"/>
<protein>
    <submittedName>
        <fullName evidence="2">Uncharacterized protein</fullName>
    </submittedName>
</protein>
<dbReference type="EMBL" id="AM286690">
    <property type="protein sequence ID" value="CAL17521.1"/>
    <property type="molecule type" value="Genomic_DNA"/>
</dbReference>
<dbReference type="Proteomes" id="UP000008871">
    <property type="component" value="Chromosome"/>
</dbReference>
<dbReference type="STRING" id="393595.ABO_2073"/>
<organism evidence="2 3">
    <name type="scientific">Alcanivorax borkumensis (strain ATCC 700651 / DSM 11573 / NCIMB 13689 / SK2)</name>
    <dbReference type="NCBI Taxonomy" id="393595"/>
    <lineage>
        <taxon>Bacteria</taxon>
        <taxon>Pseudomonadati</taxon>
        <taxon>Pseudomonadota</taxon>
        <taxon>Gammaproteobacteria</taxon>
        <taxon>Oceanospirillales</taxon>
        <taxon>Alcanivoracaceae</taxon>
        <taxon>Alcanivorax</taxon>
    </lineage>
</organism>
<accession>Q0VMS7</accession>
<keyword evidence="1" id="KW-1133">Transmembrane helix</keyword>
<keyword evidence="1" id="KW-0472">Membrane</keyword>
<evidence type="ECO:0000313" key="3">
    <source>
        <dbReference type="Proteomes" id="UP000008871"/>
    </source>
</evidence>
<feature type="transmembrane region" description="Helical" evidence="1">
    <location>
        <begin position="56"/>
        <end position="79"/>
    </location>
</feature>
<sequence>MMTKPEFALWLRRFRTGCWMVFGVATLVFAVTSFMEMTVANSPQEPSTPPGPPESYRWFMVMLLACICATFARLGLTWLTRPDDVEDR</sequence>
<dbReference type="KEGG" id="abo:ABO_2073"/>
<proteinExistence type="predicted"/>